<proteinExistence type="predicted"/>
<dbReference type="AlphaFoldDB" id="A0A7W3MY37"/>
<evidence type="ECO:0000256" key="5">
    <source>
        <dbReference type="PROSITE-ProRule" id="PRU00277"/>
    </source>
</evidence>
<feature type="domain" description="PPIase FKBP-type" evidence="8">
    <location>
        <begin position="296"/>
        <end position="386"/>
    </location>
</feature>
<dbReference type="GO" id="GO:0003755">
    <property type="term" value="F:peptidyl-prolyl cis-trans isomerase activity"/>
    <property type="evidence" value="ECO:0007669"/>
    <property type="project" value="UniProtKB-KW"/>
</dbReference>
<evidence type="ECO:0000256" key="2">
    <source>
        <dbReference type="ARBA" id="ARBA00013194"/>
    </source>
</evidence>
<keyword evidence="3 5" id="KW-0697">Rotamase</keyword>
<dbReference type="PROSITE" id="PS50059">
    <property type="entry name" value="FKBP_PPIASE"/>
    <property type="match status" value="1"/>
</dbReference>
<evidence type="ECO:0000313" key="10">
    <source>
        <dbReference type="Proteomes" id="UP000539313"/>
    </source>
</evidence>
<keyword evidence="7" id="KW-0812">Transmembrane</keyword>
<dbReference type="PANTHER" id="PTHR45779:SF7">
    <property type="entry name" value="PEPTIDYLPROLYL ISOMERASE"/>
    <property type="match status" value="1"/>
</dbReference>
<dbReference type="Gene3D" id="3.10.50.40">
    <property type="match status" value="2"/>
</dbReference>
<feature type="transmembrane region" description="Helical" evidence="7">
    <location>
        <begin position="64"/>
        <end position="84"/>
    </location>
</feature>
<evidence type="ECO:0000313" key="9">
    <source>
        <dbReference type="EMBL" id="MBA9003996.1"/>
    </source>
</evidence>
<protein>
    <recommendedName>
        <fullName evidence="2 5">peptidylprolyl isomerase</fullName>
        <ecNumber evidence="2 5">5.2.1.8</ecNumber>
    </recommendedName>
</protein>
<dbReference type="InterPro" id="IPR044609">
    <property type="entry name" value="FKBP2/11"/>
</dbReference>
<feature type="region of interest" description="Disordered" evidence="6">
    <location>
        <begin position="1"/>
        <end position="55"/>
    </location>
</feature>
<evidence type="ECO:0000256" key="1">
    <source>
        <dbReference type="ARBA" id="ARBA00000971"/>
    </source>
</evidence>
<accession>A0A7W3MY37</accession>
<evidence type="ECO:0000256" key="7">
    <source>
        <dbReference type="SAM" id="Phobius"/>
    </source>
</evidence>
<dbReference type="PANTHER" id="PTHR45779">
    <property type="entry name" value="PEPTIDYLPROLYL ISOMERASE"/>
    <property type="match status" value="1"/>
</dbReference>
<dbReference type="SUPFAM" id="SSF54534">
    <property type="entry name" value="FKBP-like"/>
    <property type="match status" value="2"/>
</dbReference>
<evidence type="ECO:0000259" key="8">
    <source>
        <dbReference type="PROSITE" id="PS50059"/>
    </source>
</evidence>
<feature type="region of interest" description="Disordered" evidence="6">
    <location>
        <begin position="148"/>
        <end position="183"/>
    </location>
</feature>
<comment type="catalytic activity">
    <reaction evidence="1 5">
        <text>[protein]-peptidylproline (omega=180) = [protein]-peptidylproline (omega=0)</text>
        <dbReference type="Rhea" id="RHEA:16237"/>
        <dbReference type="Rhea" id="RHEA-COMP:10747"/>
        <dbReference type="Rhea" id="RHEA-COMP:10748"/>
        <dbReference type="ChEBI" id="CHEBI:83833"/>
        <dbReference type="ChEBI" id="CHEBI:83834"/>
        <dbReference type="EC" id="5.2.1.8"/>
    </reaction>
</comment>
<comment type="caution">
    <text evidence="9">The sequence shown here is derived from an EMBL/GenBank/DDBJ whole genome shotgun (WGS) entry which is preliminary data.</text>
</comment>
<keyword evidence="4 5" id="KW-0413">Isomerase</keyword>
<sequence length="388" mass="40936">MPEDDKPGGGGSAPAPRLKAKLPSAQGIKRPDFTPHGISAGRDRRMPARPSPLTAAQARKRRRITIAALLVVALAAGGLGYWWFTRPGPTLEVTGAFGKEPKVEIPDEVRPTGKHSAKVLIQGKGARLAANDLVYLHFAYYRWPGTKPSPSAGTGQGEGEGQDNGKIASSYAQGGPRGLTVGRKDATGLDKAIDKALIGQPVGSRVMVEVPPKDLGQAAAEFGLAKNDSLLFVLDLVKAFPSVLPDEQKKFDEDGLPTVEAKKGQAPEVKVPDEEAPDKLVIKTLIEGKGPAVAKGDQVMTNYKGVIWDSGKEFDSSWKNGSPQPFEIGTGKTIPGFDKGLVGVKAGSRVMLVLPPKEGYGKEGNEQAGIKGDDTLVFIVDVLGTAPK</sequence>
<dbReference type="InterPro" id="IPR001179">
    <property type="entry name" value="PPIase_FKBP_dom"/>
</dbReference>
<evidence type="ECO:0000256" key="3">
    <source>
        <dbReference type="ARBA" id="ARBA00023110"/>
    </source>
</evidence>
<dbReference type="EMBL" id="JACJII010000001">
    <property type="protein sequence ID" value="MBA9003996.1"/>
    <property type="molecule type" value="Genomic_DNA"/>
</dbReference>
<keyword evidence="10" id="KW-1185">Reference proteome</keyword>
<dbReference type="Proteomes" id="UP000539313">
    <property type="component" value="Unassembled WGS sequence"/>
</dbReference>
<evidence type="ECO:0000256" key="6">
    <source>
        <dbReference type="SAM" id="MobiDB-lite"/>
    </source>
</evidence>
<reference evidence="9 10" key="1">
    <citation type="submission" date="2020-08" db="EMBL/GenBank/DDBJ databases">
        <title>Sequencing the genomes of 1000 actinobacteria strains.</title>
        <authorList>
            <person name="Klenk H.-P."/>
        </authorList>
    </citation>
    <scope>NUCLEOTIDE SEQUENCE [LARGE SCALE GENOMIC DNA]</scope>
    <source>
        <strain evidence="9 10">DSM 45823</strain>
    </source>
</reference>
<evidence type="ECO:0000256" key="4">
    <source>
        <dbReference type="ARBA" id="ARBA00023235"/>
    </source>
</evidence>
<keyword evidence="7" id="KW-0472">Membrane</keyword>
<dbReference type="EC" id="5.2.1.8" evidence="2 5"/>
<dbReference type="Pfam" id="PF00254">
    <property type="entry name" value="FKBP_C"/>
    <property type="match status" value="1"/>
</dbReference>
<name>A0A7W3MY37_9ACTN</name>
<keyword evidence="7" id="KW-1133">Transmembrane helix</keyword>
<dbReference type="InterPro" id="IPR046357">
    <property type="entry name" value="PPIase_dom_sf"/>
</dbReference>
<organism evidence="9 10">
    <name type="scientific">Thermomonospora cellulosilytica</name>
    <dbReference type="NCBI Taxonomy" id="1411118"/>
    <lineage>
        <taxon>Bacteria</taxon>
        <taxon>Bacillati</taxon>
        <taxon>Actinomycetota</taxon>
        <taxon>Actinomycetes</taxon>
        <taxon>Streptosporangiales</taxon>
        <taxon>Thermomonosporaceae</taxon>
        <taxon>Thermomonospora</taxon>
    </lineage>
</organism>
<dbReference type="RefSeq" id="WP_119727537.1">
    <property type="nucleotide sequence ID" value="NZ_JACJII010000001.1"/>
</dbReference>
<gene>
    <name evidence="9" type="ORF">HNR21_002878</name>
</gene>